<dbReference type="SUPFAM" id="SSF103657">
    <property type="entry name" value="BAR/IMD domain-like"/>
    <property type="match status" value="1"/>
</dbReference>
<dbReference type="PANTHER" id="PTHR21223">
    <property type="entry name" value="CBY1-INTERACTING BAR DOMAIN-CONTAINING PROTEIN HOMOLOG"/>
    <property type="match status" value="1"/>
</dbReference>
<dbReference type="GO" id="GO:0035869">
    <property type="term" value="C:ciliary transition zone"/>
    <property type="evidence" value="ECO:0007669"/>
    <property type="project" value="TreeGrafter"/>
</dbReference>
<reference evidence="2" key="1">
    <citation type="submission" date="2022-01" db="EMBL/GenBank/DDBJ databases">
        <authorList>
            <person name="King R."/>
        </authorList>
    </citation>
    <scope>NUCLEOTIDE SEQUENCE</scope>
</reference>
<dbReference type="PANTHER" id="PTHR21223:SF2">
    <property type="entry name" value="CBY1-INTERACTING BAR DOMAIN-CONTAINING PROTEIN HOMOLOG"/>
    <property type="match status" value="1"/>
</dbReference>
<organism evidence="2 3">
    <name type="scientific">Ceutorhynchus assimilis</name>
    <name type="common">cabbage seed weevil</name>
    <dbReference type="NCBI Taxonomy" id="467358"/>
    <lineage>
        <taxon>Eukaryota</taxon>
        <taxon>Metazoa</taxon>
        <taxon>Ecdysozoa</taxon>
        <taxon>Arthropoda</taxon>
        <taxon>Hexapoda</taxon>
        <taxon>Insecta</taxon>
        <taxon>Pterygota</taxon>
        <taxon>Neoptera</taxon>
        <taxon>Endopterygota</taxon>
        <taxon>Coleoptera</taxon>
        <taxon>Polyphaga</taxon>
        <taxon>Cucujiformia</taxon>
        <taxon>Curculionidae</taxon>
        <taxon>Ceutorhynchinae</taxon>
        <taxon>Ceutorhynchus</taxon>
    </lineage>
</organism>
<dbReference type="AlphaFoldDB" id="A0A9N9MSH8"/>
<evidence type="ECO:0008006" key="4">
    <source>
        <dbReference type="Google" id="ProtNLM"/>
    </source>
</evidence>
<dbReference type="GO" id="GO:0036064">
    <property type="term" value="C:ciliary basal body"/>
    <property type="evidence" value="ECO:0007669"/>
    <property type="project" value="TreeGrafter"/>
</dbReference>
<dbReference type="OrthoDB" id="60621at2759"/>
<keyword evidence="3" id="KW-1185">Reference proteome</keyword>
<evidence type="ECO:0000256" key="1">
    <source>
        <dbReference type="SAM" id="MobiDB-lite"/>
    </source>
</evidence>
<dbReference type="GO" id="GO:0060271">
    <property type="term" value="P:cilium assembly"/>
    <property type="evidence" value="ECO:0007669"/>
    <property type="project" value="TreeGrafter"/>
</dbReference>
<evidence type="ECO:0000313" key="3">
    <source>
        <dbReference type="Proteomes" id="UP001152799"/>
    </source>
</evidence>
<feature type="region of interest" description="Disordered" evidence="1">
    <location>
        <begin position="266"/>
        <end position="331"/>
    </location>
</feature>
<proteinExistence type="predicted"/>
<protein>
    <recommendedName>
        <fullName evidence="4">Protein FAM92A1</fullName>
    </recommendedName>
</protein>
<gene>
    <name evidence="2" type="ORF">CEUTPL_LOCUS9578</name>
</gene>
<dbReference type="Proteomes" id="UP001152799">
    <property type="component" value="Chromosome 5"/>
</dbReference>
<dbReference type="Pfam" id="PF06730">
    <property type="entry name" value="FAM92"/>
    <property type="match status" value="1"/>
</dbReference>
<sequence length="331" mass="37901">MLNSFRPKSNCEEEARFLQDRIQLVEKHLADLCDVFGQYARKTARIRDKGDEVSKTVLAFSANENINKSLSVGLESFADSISTLSDYGDARTQSLELKVVGEFSRYEDVCKKVKEEIKDIFAARDKEVQRKRQLDRIRDRNPRNRQQIMQAETELVKATAELSKTVHNIEEKATTFERQKLHDLKSILLDFISIEMGYHARALEEMTKAYSLVDAIDEESDLEDFQSARGKLDLEFKKSLRLPGTIHRHSPSSLFRSSQSLGAIFSNSQNKSSRSREKLNKSEENLDSIRRSISETEEDASQSEEHSIDSDDESNDNIKSPVVVRRSAKKM</sequence>
<dbReference type="Gene3D" id="1.20.1270.60">
    <property type="entry name" value="Arfaptin homology (AH) domain/BAR domain"/>
    <property type="match status" value="1"/>
</dbReference>
<feature type="compositionally biased region" description="Basic and acidic residues" evidence="1">
    <location>
        <begin position="274"/>
        <end position="294"/>
    </location>
</feature>
<name>A0A9N9MSH8_9CUCU</name>
<dbReference type="EMBL" id="OU892281">
    <property type="protein sequence ID" value="CAG9769062.1"/>
    <property type="molecule type" value="Genomic_DNA"/>
</dbReference>
<evidence type="ECO:0000313" key="2">
    <source>
        <dbReference type="EMBL" id="CAG9769062.1"/>
    </source>
</evidence>
<dbReference type="InterPro" id="IPR009602">
    <property type="entry name" value="CBAR/FAM92"/>
</dbReference>
<accession>A0A9N9MSH8</accession>
<dbReference type="InterPro" id="IPR027267">
    <property type="entry name" value="AH/BAR_dom_sf"/>
</dbReference>